<accession>A0A836C2N4</accession>
<proteinExistence type="predicted"/>
<dbReference type="GO" id="GO:0060271">
    <property type="term" value="P:cilium assembly"/>
    <property type="evidence" value="ECO:0007669"/>
    <property type="project" value="TreeGrafter"/>
</dbReference>
<evidence type="ECO:0000256" key="1">
    <source>
        <dbReference type="ARBA" id="ARBA00004120"/>
    </source>
</evidence>
<dbReference type="Proteomes" id="UP000612055">
    <property type="component" value="Unassembled WGS sequence"/>
</dbReference>
<feature type="compositionally biased region" description="Low complexity" evidence="7">
    <location>
        <begin position="606"/>
        <end position="631"/>
    </location>
</feature>
<comment type="subcellular location">
    <subcellularLocation>
        <location evidence="1">Cytoplasm</location>
        <location evidence="1">Cytoskeleton</location>
        <location evidence="1">Cilium basal body</location>
    </subcellularLocation>
</comment>
<feature type="region of interest" description="Disordered" evidence="7">
    <location>
        <begin position="1"/>
        <end position="201"/>
    </location>
</feature>
<dbReference type="PANTHER" id="PTHR12968:SF2">
    <property type="entry name" value="B9 DOMAIN-CONTAINING PROTEIN 2"/>
    <property type="match status" value="1"/>
</dbReference>
<feature type="compositionally biased region" description="Basic and acidic residues" evidence="7">
    <location>
        <begin position="506"/>
        <end position="553"/>
    </location>
</feature>
<keyword evidence="3" id="KW-0970">Cilium biogenesis/degradation</keyword>
<gene>
    <name evidence="8" type="ORF">HYH03_004997</name>
</gene>
<feature type="compositionally biased region" description="Basic and acidic residues" evidence="7">
    <location>
        <begin position="649"/>
        <end position="660"/>
    </location>
</feature>
<feature type="compositionally biased region" description="Polar residues" evidence="7">
    <location>
        <begin position="95"/>
        <end position="106"/>
    </location>
</feature>
<dbReference type="Pfam" id="PF07162">
    <property type="entry name" value="B9-C2"/>
    <property type="match status" value="1"/>
</dbReference>
<evidence type="ECO:0000256" key="5">
    <source>
        <dbReference type="ARBA" id="ARBA00023273"/>
    </source>
</evidence>
<feature type="compositionally biased region" description="Basic residues" evidence="7">
    <location>
        <begin position="182"/>
        <end position="197"/>
    </location>
</feature>
<evidence type="ECO:0000256" key="6">
    <source>
        <dbReference type="ARBA" id="ARBA00039272"/>
    </source>
</evidence>
<dbReference type="EMBL" id="JAEHOE010000016">
    <property type="protein sequence ID" value="KAG2496992.1"/>
    <property type="molecule type" value="Genomic_DNA"/>
</dbReference>
<protein>
    <recommendedName>
        <fullName evidence="6">B9 domain-containing protein 2</fullName>
    </recommendedName>
</protein>
<feature type="region of interest" description="Disordered" evidence="7">
    <location>
        <begin position="421"/>
        <end position="669"/>
    </location>
</feature>
<keyword evidence="4" id="KW-0206">Cytoskeleton</keyword>
<dbReference type="OrthoDB" id="184109at2759"/>
<sequence length="669" mass="70457">MAQRRPSGDLASMLPQPSAKFQGEAQPLGAGPSLQEMPSFAPAAAGTASPGPPPEGKEIVERREARRERRRLAQASPGEGRNQKPSVTIAGAEQSDASLTSPTKSRVSAAGVDSETEKGAGAESTDGASPTPRARRRMSSASRDGSEHGSEAGSPTRRISRAGSRTDVSHDSYDSISQQARSSRRGSGFKKGASKKKMAPEKTSFAELHIVGEIVGASGFSQKMLFCRWQLLYEPSKSWQVLQGLQQGATHACCSGVAEEDRIVWEHPIDIHMQTQSLQGWPALLLMVYARDEGTGRDSFVSYGLINLPSASGCHALSCQTWFAVEADKARNRSFFAWYTGLIPRLEDETFITDLRKREDAGAFIATVGAGEVFLRLNILTRHLDHVMHQGGESLAAALERLTTDILRKSTQMANKAAAIEEKEAASGEPLTEGQKLVRAGRDERLGSARQAIEARRRGEGASPLPSETSRTSLGDRSSFKGFSAGGARSSRVDDGGSEASYTEGGFRRPKDRYADRLARREREKLEKEAEEKAEREAKEAEEKAKAEQEAADKAAAGGGSSTGSKGPSRAGSKPPSRAASVSGAAAASPAPPAAAAGAGGGGGSRAPSRRASGTGEASGRKAPAAAAAADDGMEEMDVEEAEALPGDDGGRAAAREARRAAAAQRSAF</sequence>
<evidence type="ECO:0000256" key="3">
    <source>
        <dbReference type="ARBA" id="ARBA00022794"/>
    </source>
</evidence>
<evidence type="ECO:0000313" key="9">
    <source>
        <dbReference type="Proteomes" id="UP000612055"/>
    </source>
</evidence>
<keyword evidence="2" id="KW-0963">Cytoplasm</keyword>
<feature type="compositionally biased region" description="Acidic residues" evidence="7">
    <location>
        <begin position="632"/>
        <end position="643"/>
    </location>
</feature>
<name>A0A836C2N4_9CHLO</name>
<comment type="caution">
    <text evidence="8">The sequence shown here is derived from an EMBL/GenBank/DDBJ whole genome shotgun (WGS) entry which is preliminary data.</text>
</comment>
<evidence type="ECO:0000256" key="4">
    <source>
        <dbReference type="ARBA" id="ARBA00023212"/>
    </source>
</evidence>
<keyword evidence="9" id="KW-1185">Reference proteome</keyword>
<dbReference type="PROSITE" id="PS51381">
    <property type="entry name" value="C2_B9"/>
    <property type="match status" value="1"/>
</dbReference>
<feature type="compositionally biased region" description="Polar residues" evidence="7">
    <location>
        <begin position="466"/>
        <end position="476"/>
    </location>
</feature>
<reference evidence="8" key="1">
    <citation type="journal article" date="2020" name="bioRxiv">
        <title>Comparative genomics of Chlamydomonas.</title>
        <authorList>
            <person name="Craig R.J."/>
            <person name="Hasan A.R."/>
            <person name="Ness R.W."/>
            <person name="Keightley P.D."/>
        </authorList>
    </citation>
    <scope>NUCLEOTIDE SEQUENCE</scope>
    <source>
        <strain evidence="8">CCAP 11/70</strain>
    </source>
</reference>
<evidence type="ECO:0000313" key="8">
    <source>
        <dbReference type="EMBL" id="KAG2496992.1"/>
    </source>
</evidence>
<keyword evidence="5" id="KW-0966">Cell projection</keyword>
<feature type="compositionally biased region" description="Low complexity" evidence="7">
    <location>
        <begin position="38"/>
        <end position="49"/>
    </location>
</feature>
<feature type="compositionally biased region" description="Basic and acidic residues" evidence="7">
    <location>
        <begin position="440"/>
        <end position="460"/>
    </location>
</feature>
<evidence type="ECO:0000256" key="2">
    <source>
        <dbReference type="ARBA" id="ARBA00022490"/>
    </source>
</evidence>
<feature type="compositionally biased region" description="Low complexity" evidence="7">
    <location>
        <begin position="563"/>
        <end position="597"/>
    </location>
</feature>
<dbReference type="AlphaFoldDB" id="A0A836C2N4"/>
<dbReference type="InterPro" id="IPR010796">
    <property type="entry name" value="C2_B9-type_dom"/>
</dbReference>
<organism evidence="8 9">
    <name type="scientific">Edaphochlamys debaryana</name>
    <dbReference type="NCBI Taxonomy" id="47281"/>
    <lineage>
        <taxon>Eukaryota</taxon>
        <taxon>Viridiplantae</taxon>
        <taxon>Chlorophyta</taxon>
        <taxon>core chlorophytes</taxon>
        <taxon>Chlorophyceae</taxon>
        <taxon>CS clade</taxon>
        <taxon>Chlamydomonadales</taxon>
        <taxon>Chlamydomonadales incertae sedis</taxon>
        <taxon>Edaphochlamys</taxon>
    </lineage>
</organism>
<dbReference type="GO" id="GO:0036038">
    <property type="term" value="C:MKS complex"/>
    <property type="evidence" value="ECO:0007669"/>
    <property type="project" value="TreeGrafter"/>
</dbReference>
<feature type="compositionally biased region" description="Basic and acidic residues" evidence="7">
    <location>
        <begin position="55"/>
        <end position="67"/>
    </location>
</feature>
<dbReference type="PANTHER" id="PTHR12968">
    <property type="entry name" value="B9 DOMAIN-CONTAINING"/>
    <property type="match status" value="1"/>
</dbReference>
<evidence type="ECO:0000256" key="7">
    <source>
        <dbReference type="SAM" id="MobiDB-lite"/>
    </source>
</evidence>